<evidence type="ECO:0000313" key="5">
    <source>
        <dbReference type="Proteomes" id="UP001470230"/>
    </source>
</evidence>
<dbReference type="Proteomes" id="UP001470230">
    <property type="component" value="Unassembled WGS sequence"/>
</dbReference>
<keyword evidence="2" id="KW-0175">Coiled coil</keyword>
<protein>
    <recommendedName>
        <fullName evidence="3">RING-type domain-containing protein</fullName>
    </recommendedName>
</protein>
<gene>
    <name evidence="4" type="ORF">M9Y10_021763</name>
</gene>
<name>A0ABR2KRG0_9EUKA</name>
<comment type="caution">
    <text evidence="4">The sequence shown here is derived from an EMBL/GenBank/DDBJ whole genome shotgun (WGS) entry which is preliminary data.</text>
</comment>
<dbReference type="SUPFAM" id="SSF57997">
    <property type="entry name" value="Tropomyosin"/>
    <property type="match status" value="1"/>
</dbReference>
<keyword evidence="1" id="KW-0479">Metal-binding</keyword>
<evidence type="ECO:0000256" key="1">
    <source>
        <dbReference type="PROSITE-ProRule" id="PRU00175"/>
    </source>
</evidence>
<dbReference type="Pfam" id="PF14634">
    <property type="entry name" value="zf-RING_5"/>
    <property type="match status" value="1"/>
</dbReference>
<organism evidence="4 5">
    <name type="scientific">Tritrichomonas musculus</name>
    <dbReference type="NCBI Taxonomy" id="1915356"/>
    <lineage>
        <taxon>Eukaryota</taxon>
        <taxon>Metamonada</taxon>
        <taxon>Parabasalia</taxon>
        <taxon>Tritrichomonadida</taxon>
        <taxon>Tritrichomonadidae</taxon>
        <taxon>Tritrichomonas</taxon>
    </lineage>
</organism>
<dbReference type="InterPro" id="IPR013083">
    <property type="entry name" value="Znf_RING/FYVE/PHD"/>
</dbReference>
<proteinExistence type="predicted"/>
<reference evidence="4 5" key="1">
    <citation type="submission" date="2024-04" db="EMBL/GenBank/DDBJ databases">
        <title>Tritrichomonas musculus Genome.</title>
        <authorList>
            <person name="Alves-Ferreira E."/>
            <person name="Grigg M."/>
            <person name="Lorenzi H."/>
            <person name="Galac M."/>
        </authorList>
    </citation>
    <scope>NUCLEOTIDE SEQUENCE [LARGE SCALE GENOMIC DNA]</scope>
    <source>
        <strain evidence="4 5">EAF2021</strain>
    </source>
</reference>
<dbReference type="InterPro" id="IPR001841">
    <property type="entry name" value="Znf_RING"/>
</dbReference>
<dbReference type="SUPFAM" id="SSF57850">
    <property type="entry name" value="RING/U-box"/>
    <property type="match status" value="1"/>
</dbReference>
<feature type="domain" description="RING-type" evidence="3">
    <location>
        <begin position="43"/>
        <end position="90"/>
    </location>
</feature>
<dbReference type="EMBL" id="JAPFFF010000003">
    <property type="protein sequence ID" value="KAK8893346.1"/>
    <property type="molecule type" value="Genomic_DNA"/>
</dbReference>
<sequence>MSSIDSIIEKQKRKQQLWLLQSKQEKENMDDDPTDVPPEEFSCPICYEMYNNEERKPLVLFPCGHSVCESCKKKSEEINYGKPNKCCYCNQKYTSSTVNFALLSVLALQSSPQANKPKFNYKNELQIAIQRYGILTSQLRESQEKAKKLKSDMKSEEILVNHIFNELTYIQEQYTIHKDKLHELKEQEKNMDKDIKSLQDIIGPLTTEIEKLRLLAQGEENDE</sequence>
<dbReference type="Gene3D" id="3.30.40.10">
    <property type="entry name" value="Zinc/RING finger domain, C3HC4 (zinc finger)"/>
    <property type="match status" value="1"/>
</dbReference>
<feature type="coiled-coil region" evidence="2">
    <location>
        <begin position="139"/>
        <end position="201"/>
    </location>
</feature>
<keyword evidence="1" id="KW-0863">Zinc-finger</keyword>
<evidence type="ECO:0000259" key="3">
    <source>
        <dbReference type="PROSITE" id="PS50089"/>
    </source>
</evidence>
<dbReference type="SMART" id="SM00184">
    <property type="entry name" value="RING"/>
    <property type="match status" value="1"/>
</dbReference>
<evidence type="ECO:0000313" key="4">
    <source>
        <dbReference type="EMBL" id="KAK8893346.1"/>
    </source>
</evidence>
<keyword evidence="1" id="KW-0862">Zinc</keyword>
<evidence type="ECO:0000256" key="2">
    <source>
        <dbReference type="SAM" id="Coils"/>
    </source>
</evidence>
<accession>A0ABR2KRG0</accession>
<keyword evidence="5" id="KW-1185">Reference proteome</keyword>
<dbReference type="PROSITE" id="PS50089">
    <property type="entry name" value="ZF_RING_2"/>
    <property type="match status" value="1"/>
</dbReference>